<proteinExistence type="predicted"/>
<accession>A0A6C0M466</accession>
<name>A0A6C0M466_9ZZZZ</name>
<dbReference type="EMBL" id="MN740640">
    <property type="protein sequence ID" value="QHU36584.1"/>
    <property type="molecule type" value="Genomic_DNA"/>
</dbReference>
<reference evidence="1" key="1">
    <citation type="journal article" date="2020" name="Nature">
        <title>Giant virus diversity and host interactions through global metagenomics.</title>
        <authorList>
            <person name="Schulz F."/>
            <person name="Roux S."/>
            <person name="Paez-Espino D."/>
            <person name="Jungbluth S."/>
            <person name="Walsh D.A."/>
            <person name="Denef V.J."/>
            <person name="McMahon K.D."/>
            <person name="Konstantinidis K.T."/>
            <person name="Eloe-Fadrosh E.A."/>
            <person name="Kyrpides N.C."/>
            <person name="Woyke T."/>
        </authorList>
    </citation>
    <scope>NUCLEOTIDE SEQUENCE</scope>
    <source>
        <strain evidence="1">GVMAG-S-1035231-58</strain>
    </source>
</reference>
<sequence>MPTIPASDYTAYLKNKAANFAYQSGTPIAIQTRDQPYPIQSMLNARVLGSEVGARVNPAITTLQPINGVLSRLVPTSNLYRNIPRKTAYVTLNSILSPF</sequence>
<protein>
    <submittedName>
        <fullName evidence="1">Uncharacterized protein</fullName>
    </submittedName>
</protein>
<evidence type="ECO:0000313" key="1">
    <source>
        <dbReference type="EMBL" id="QHU36584.1"/>
    </source>
</evidence>
<organism evidence="1">
    <name type="scientific">viral metagenome</name>
    <dbReference type="NCBI Taxonomy" id="1070528"/>
    <lineage>
        <taxon>unclassified sequences</taxon>
        <taxon>metagenomes</taxon>
        <taxon>organismal metagenomes</taxon>
    </lineage>
</organism>
<dbReference type="AlphaFoldDB" id="A0A6C0M466"/>